<keyword evidence="2" id="KW-1133">Transmembrane helix</keyword>
<dbReference type="RefSeq" id="WP_004511633.1">
    <property type="nucleotide sequence ID" value="NC_007517.1"/>
</dbReference>
<dbReference type="Gene3D" id="3.30.70.1070">
    <property type="entry name" value="Sporulation related repeat"/>
    <property type="match status" value="1"/>
</dbReference>
<keyword evidence="2" id="KW-0812">Transmembrane</keyword>
<feature type="compositionally biased region" description="Polar residues" evidence="1">
    <location>
        <begin position="69"/>
        <end position="83"/>
    </location>
</feature>
<reference evidence="4 5" key="1">
    <citation type="submission" date="2005-10" db="EMBL/GenBank/DDBJ databases">
        <title>Complete sequence of Geobacter metallireducens GS-15.</title>
        <authorList>
            <consortium name="US DOE Joint Genome Institute"/>
            <person name="Copeland A."/>
            <person name="Lucas S."/>
            <person name="Lapidus A."/>
            <person name="Barry K."/>
            <person name="Detter J.C."/>
            <person name="Glavina T."/>
            <person name="Hammon N."/>
            <person name="Israni S."/>
            <person name="Pitluck S."/>
            <person name="Di Bartolo G."/>
            <person name="Chain P."/>
            <person name="Schmutz J."/>
            <person name="Larimer F."/>
            <person name="Land M."/>
            <person name="Kyrpides N."/>
            <person name="Ivanova N."/>
            <person name="Richardson P."/>
        </authorList>
    </citation>
    <scope>NUCLEOTIDE SEQUENCE [LARGE SCALE GENOMIC DNA]</scope>
    <source>
        <strain evidence="5">ATCC 53774 / DSM 7210 / GS-15</strain>
    </source>
</reference>
<proteinExistence type="predicted"/>
<evidence type="ECO:0000256" key="1">
    <source>
        <dbReference type="SAM" id="MobiDB-lite"/>
    </source>
</evidence>
<evidence type="ECO:0000313" key="5">
    <source>
        <dbReference type="Proteomes" id="UP000007073"/>
    </source>
</evidence>
<gene>
    <name evidence="4" type="ordered locus">Gmet_1435</name>
</gene>
<dbReference type="SUPFAM" id="SSF110997">
    <property type="entry name" value="Sporulation related repeat"/>
    <property type="match status" value="1"/>
</dbReference>
<sequence length="267" mass="28255">MVLDYRERKPVNKNRPKSKPVGLFVIAFGLVAVCSFALGVLTDRFLLSPRSLKVENAQAPPSVAPKNGPQEQPSSTAKDSVTAKQGAAPALQEPSLTFYETLPKGGKIILGSGMNPKMPKVLTASPAKTATEALPKNDQVLPRQTEAVMVQKADKPAIPVSSPEKSAAADNAERPKAAGETAKEVSAKKTAVSKGKFSVQVVSARERKEADAIKSGLQEKGFAAYVVESVVPGKGTWYRVRVGKQMDQSAAAKLAKQLGKAAIIIPE</sequence>
<feature type="compositionally biased region" description="Basic and acidic residues" evidence="1">
    <location>
        <begin position="171"/>
        <end position="182"/>
    </location>
</feature>
<name>Q39VQ5_GEOMG</name>
<organism evidence="4 5">
    <name type="scientific">Geobacter metallireducens (strain ATCC 53774 / DSM 7210 / GS-15)</name>
    <dbReference type="NCBI Taxonomy" id="269799"/>
    <lineage>
        <taxon>Bacteria</taxon>
        <taxon>Pseudomonadati</taxon>
        <taxon>Thermodesulfobacteriota</taxon>
        <taxon>Desulfuromonadia</taxon>
        <taxon>Geobacterales</taxon>
        <taxon>Geobacteraceae</taxon>
        <taxon>Geobacter</taxon>
    </lineage>
</organism>
<dbReference type="HOGENOM" id="CLU_1056728_0_0_7"/>
<feature type="region of interest" description="Disordered" evidence="1">
    <location>
        <begin position="56"/>
        <end position="89"/>
    </location>
</feature>
<evidence type="ECO:0000256" key="2">
    <source>
        <dbReference type="SAM" id="Phobius"/>
    </source>
</evidence>
<dbReference type="Pfam" id="PF05036">
    <property type="entry name" value="SPOR"/>
    <property type="match status" value="1"/>
</dbReference>
<dbReference type="PROSITE" id="PS51724">
    <property type="entry name" value="SPOR"/>
    <property type="match status" value="1"/>
</dbReference>
<dbReference type="EMBL" id="CP000148">
    <property type="protein sequence ID" value="ABB31669.1"/>
    <property type="molecule type" value="Genomic_DNA"/>
</dbReference>
<keyword evidence="2" id="KW-0472">Membrane</keyword>
<dbReference type="Proteomes" id="UP000007073">
    <property type="component" value="Chromosome"/>
</dbReference>
<dbReference type="InterPro" id="IPR036680">
    <property type="entry name" value="SPOR-like_sf"/>
</dbReference>
<feature type="transmembrane region" description="Helical" evidence="2">
    <location>
        <begin position="21"/>
        <end position="41"/>
    </location>
</feature>
<evidence type="ECO:0000313" key="4">
    <source>
        <dbReference type="EMBL" id="ABB31669.1"/>
    </source>
</evidence>
<dbReference type="InterPro" id="IPR007730">
    <property type="entry name" value="SPOR-like_dom"/>
</dbReference>
<dbReference type="AlphaFoldDB" id="Q39VQ5"/>
<accession>Q39VQ5</accession>
<dbReference type="STRING" id="269799.Gmet_1435"/>
<reference evidence="4 5" key="2">
    <citation type="journal article" date="2009" name="BMC Microbiol.">
        <title>The genome sequence of Geobacter metallireducens: features of metabolism, physiology and regulation common and dissimilar to Geobacter sulfurreducens.</title>
        <authorList>
            <person name="Aklujkar M."/>
            <person name="Krushkal J."/>
            <person name="DiBartolo G."/>
            <person name="Lapidus A."/>
            <person name="Land M.L."/>
            <person name="Lovley D.R."/>
        </authorList>
    </citation>
    <scope>NUCLEOTIDE SEQUENCE [LARGE SCALE GENOMIC DNA]</scope>
    <source>
        <strain evidence="5">ATCC 53774 / DSM 7210 / GS-15</strain>
    </source>
</reference>
<evidence type="ECO:0000259" key="3">
    <source>
        <dbReference type="PROSITE" id="PS51724"/>
    </source>
</evidence>
<dbReference type="GO" id="GO:0042834">
    <property type="term" value="F:peptidoglycan binding"/>
    <property type="evidence" value="ECO:0007669"/>
    <property type="project" value="InterPro"/>
</dbReference>
<protein>
    <submittedName>
        <fullName evidence="4">SPOR domain protein</fullName>
    </submittedName>
</protein>
<dbReference type="eggNOG" id="COG3087">
    <property type="taxonomic scope" value="Bacteria"/>
</dbReference>
<dbReference type="KEGG" id="gme:Gmet_1435"/>
<keyword evidence="5" id="KW-1185">Reference proteome</keyword>
<feature type="region of interest" description="Disordered" evidence="1">
    <location>
        <begin position="154"/>
        <end position="182"/>
    </location>
</feature>
<feature type="domain" description="SPOR" evidence="3">
    <location>
        <begin position="191"/>
        <end position="267"/>
    </location>
</feature>